<dbReference type="EMBL" id="KU167097">
    <property type="protein sequence ID" value="AMP43358.1"/>
    <property type="molecule type" value="Genomic_DNA"/>
</dbReference>
<protein>
    <recommendedName>
        <fullName evidence="4 5">Large ribosomal subunit protein bL32c</fullName>
    </recommendedName>
</protein>
<dbReference type="GO" id="GO:0009507">
    <property type="term" value="C:chloroplast"/>
    <property type="evidence" value="ECO:0007669"/>
    <property type="project" value="UniProtKB-SubCell"/>
</dbReference>
<dbReference type="PANTHER" id="PTHR36083">
    <property type="entry name" value="50S RIBOSOMAL PROTEIN L32, CHLOROPLASTIC"/>
    <property type="match status" value="1"/>
</dbReference>
<organism evidence="7">
    <name type="scientific">Tetraselmis sp. CCMP 881</name>
    <dbReference type="NCBI Taxonomy" id="1812852"/>
    <lineage>
        <taxon>Eukaryota</taxon>
        <taxon>Viridiplantae</taxon>
        <taxon>Chlorophyta</taxon>
        <taxon>core chlorophytes</taxon>
        <taxon>Chlorodendrophyceae</taxon>
        <taxon>Chlorodendrales</taxon>
        <taxon>Chlorodendraceae</taxon>
        <taxon>Tetraselmis</taxon>
    </lineage>
</organism>
<accession>A0A142BY29</accession>
<feature type="compositionally biased region" description="Polar residues" evidence="6">
    <location>
        <begin position="55"/>
        <end position="69"/>
    </location>
</feature>
<evidence type="ECO:0000256" key="4">
    <source>
        <dbReference type="ARBA" id="ARBA00035280"/>
    </source>
</evidence>
<dbReference type="AlphaFoldDB" id="A0A142BY29"/>
<dbReference type="InterPro" id="IPR044958">
    <property type="entry name" value="Ribosomal_bL32_plant/cyanobact"/>
</dbReference>
<dbReference type="InterPro" id="IPR011332">
    <property type="entry name" value="Ribosomal_zn-bd"/>
</dbReference>
<gene>
    <name evidence="5 7" type="primary">rpl32</name>
</gene>
<proteinExistence type="inferred from homology"/>
<dbReference type="EMBL" id="KU167097">
    <property type="protein sequence ID" value="AMP43321.1"/>
    <property type="molecule type" value="Genomic_DNA"/>
</dbReference>
<keyword evidence="3 5" id="KW-0687">Ribonucleoprotein</keyword>
<comment type="subcellular location">
    <subcellularLocation>
        <location evidence="5">Plastid</location>
        <location evidence="5">Chloroplast</location>
    </subcellularLocation>
</comment>
<feature type="region of interest" description="Disordered" evidence="6">
    <location>
        <begin position="39"/>
        <end position="69"/>
    </location>
</feature>
<dbReference type="PANTHER" id="PTHR36083:SF1">
    <property type="entry name" value="LARGE RIBOSOMAL SUBUNIT PROTEIN BL32C"/>
    <property type="match status" value="1"/>
</dbReference>
<dbReference type="GO" id="GO:0006412">
    <property type="term" value="P:translation"/>
    <property type="evidence" value="ECO:0007669"/>
    <property type="project" value="UniProtKB-UniRule"/>
</dbReference>
<geneLocation type="chloroplast" evidence="7"/>
<evidence type="ECO:0000313" key="7">
    <source>
        <dbReference type="EMBL" id="AMP43321.1"/>
    </source>
</evidence>
<dbReference type="GO" id="GO:0015934">
    <property type="term" value="C:large ribosomal subunit"/>
    <property type="evidence" value="ECO:0007669"/>
    <property type="project" value="InterPro"/>
</dbReference>
<sequence>MAVPKKRTSKTKKNIRKTVWKQKTKQSALKALSLAKSTFNNPLPEKSEVKGFNIPITQTESVSDSETTS</sequence>
<reference evidence="7" key="1">
    <citation type="journal article" date="2016" name="PLoS ONE">
        <title>Distinctive Architecture of the Chloroplast Genome in the Chlorodendrophycean Green Algae Scherffelia dubia and Tetraselmis sp. CCMP 881.</title>
        <authorList>
            <person name="Turmel M."/>
            <person name="de Cambiaire J.C."/>
            <person name="Otis C."/>
            <person name="Lemieux C."/>
        </authorList>
    </citation>
    <scope>NUCLEOTIDE SEQUENCE</scope>
</reference>
<dbReference type="SUPFAM" id="SSF57829">
    <property type="entry name" value="Zn-binding ribosomal proteins"/>
    <property type="match status" value="1"/>
</dbReference>
<comment type="similarity">
    <text evidence="1 5">Belongs to the bacterial ribosomal protein bL32 family.</text>
</comment>
<evidence type="ECO:0000256" key="1">
    <source>
        <dbReference type="ARBA" id="ARBA00008560"/>
    </source>
</evidence>
<dbReference type="HAMAP" id="MF_00340">
    <property type="entry name" value="Ribosomal_bL32"/>
    <property type="match status" value="1"/>
</dbReference>
<evidence type="ECO:0000256" key="6">
    <source>
        <dbReference type="SAM" id="MobiDB-lite"/>
    </source>
</evidence>
<name>A0A142BY29_9CHLO</name>
<dbReference type="Pfam" id="PF01783">
    <property type="entry name" value="Ribosomal_L32p"/>
    <property type="match status" value="1"/>
</dbReference>
<keyword evidence="7" id="KW-0934">Plastid</keyword>
<keyword evidence="2 5" id="KW-0689">Ribosomal protein</keyword>
<evidence type="ECO:0000256" key="5">
    <source>
        <dbReference type="HAMAP-Rule" id="MF_00340"/>
    </source>
</evidence>
<evidence type="ECO:0000256" key="3">
    <source>
        <dbReference type="ARBA" id="ARBA00023274"/>
    </source>
</evidence>
<feature type="region of interest" description="Disordered" evidence="6">
    <location>
        <begin position="1"/>
        <end position="22"/>
    </location>
</feature>
<dbReference type="InterPro" id="IPR002677">
    <property type="entry name" value="Ribosomal_bL32"/>
</dbReference>
<keyword evidence="7" id="KW-0150">Chloroplast</keyword>
<evidence type="ECO:0000256" key="2">
    <source>
        <dbReference type="ARBA" id="ARBA00022980"/>
    </source>
</evidence>
<dbReference type="GO" id="GO:0003735">
    <property type="term" value="F:structural constituent of ribosome"/>
    <property type="evidence" value="ECO:0007669"/>
    <property type="project" value="InterPro"/>
</dbReference>